<keyword evidence="2" id="KW-1185">Reference proteome</keyword>
<reference evidence="1 2" key="1">
    <citation type="journal article" date="2022" name="Genome Biol. Evol.">
        <title>The Spruce Budworm Genome: Reconstructing the Evolutionary History of Antifreeze Proteins.</title>
        <authorList>
            <person name="Beliveau C."/>
            <person name="Gagne P."/>
            <person name="Picq S."/>
            <person name="Vernygora O."/>
            <person name="Keeling C.I."/>
            <person name="Pinkney K."/>
            <person name="Doucet D."/>
            <person name="Wen F."/>
            <person name="Johnston J.S."/>
            <person name="Maaroufi H."/>
            <person name="Boyle B."/>
            <person name="Laroche J."/>
            <person name="Dewar K."/>
            <person name="Juretic N."/>
            <person name="Blackburn G."/>
            <person name="Nisole A."/>
            <person name="Brunet B."/>
            <person name="Brandao M."/>
            <person name="Lumley L."/>
            <person name="Duan J."/>
            <person name="Quan G."/>
            <person name="Lucarotti C.J."/>
            <person name="Roe A.D."/>
            <person name="Sperling F.A.H."/>
            <person name="Levesque R.C."/>
            <person name="Cusson M."/>
        </authorList>
    </citation>
    <scope>NUCLEOTIDE SEQUENCE [LARGE SCALE GENOMIC DNA]</scope>
    <source>
        <strain evidence="1">Glfc:IPQL:Cfum</strain>
    </source>
</reference>
<gene>
    <name evidence="1" type="ORF">MSG28_008072</name>
</gene>
<dbReference type="EMBL" id="CM046113">
    <property type="protein sequence ID" value="KAI8420891.1"/>
    <property type="molecule type" value="Genomic_DNA"/>
</dbReference>
<name>A0ACC0J9T5_CHOFU</name>
<dbReference type="Proteomes" id="UP001064048">
    <property type="component" value="Chromosome 13"/>
</dbReference>
<accession>A0ACC0J9T5</accession>
<organism evidence="1 2">
    <name type="scientific">Choristoneura fumiferana</name>
    <name type="common">Spruce budworm moth</name>
    <name type="synonym">Archips fumiferana</name>
    <dbReference type="NCBI Taxonomy" id="7141"/>
    <lineage>
        <taxon>Eukaryota</taxon>
        <taxon>Metazoa</taxon>
        <taxon>Ecdysozoa</taxon>
        <taxon>Arthropoda</taxon>
        <taxon>Hexapoda</taxon>
        <taxon>Insecta</taxon>
        <taxon>Pterygota</taxon>
        <taxon>Neoptera</taxon>
        <taxon>Endopterygota</taxon>
        <taxon>Lepidoptera</taxon>
        <taxon>Glossata</taxon>
        <taxon>Ditrysia</taxon>
        <taxon>Tortricoidea</taxon>
        <taxon>Tortricidae</taxon>
        <taxon>Tortricinae</taxon>
        <taxon>Choristoneura</taxon>
    </lineage>
</organism>
<evidence type="ECO:0000313" key="1">
    <source>
        <dbReference type="EMBL" id="KAI8420891.1"/>
    </source>
</evidence>
<comment type="caution">
    <text evidence="1">The sequence shown here is derived from an EMBL/GenBank/DDBJ whole genome shotgun (WGS) entry which is preliminary data.</text>
</comment>
<protein>
    <submittedName>
        <fullName evidence="1">Uncharacterized protein</fullName>
    </submittedName>
</protein>
<sequence>MANYNNPNDYSWQGQNNSQNYSFNTSNAFGDQAQTLDFQSFPTDHQDFSLDQGGQNAYPPNNNQYYNPNMFQPAPIPGEPMTEATEFDEPPLLDELEIYPDRILEKTLAVMNPFHGCFVLTNESLLSQFKGEPTCDLLELMLGILLGVDLDAGFSSAKWQIRNRDEDTPDLTKRLPDEILIYIFKNLPLESILICENVCRRWRKLSQDATLWRHIVIVYSGKPGQSEVSERNLEIISTHGKYIYCLKLQYAYSYSSIKAITEKCKNLTSLELVMCRVTKEFETDVLKWQNLKKLNLRNSLLMTSDDDLIVQYDYFKNLNYLELSDFGLNMNTCDRLLNCKYLSHIIIEKIRDLNVEYIRKLILSKQNILVTFHIYGGDAIDDKCLKLLSQCPLLKDLAIIRCENLTDTGLLALSDLRTIQHIQIWNNVNFTEMGMLKTLGSKMLINLESLSLSRIRNISPVIVDIISEYYKNLKFLALYQCPQIINTDYEKQLKSKFRNIDVLYVLAVCPKIFSGLMFINSTVINTLACSDRTTLPPHRLRPRMNCKAFAMSGAFLGLKELLETGPLVGGLTVPPRRTLGPEASAATRAAGLAVEANAVPCCACKQILNAFHKWSVSSVRYGLWYSNIYNCCGVALSTIGFNISYGTPPLTVIVLGVLVALFGGHHGFPLVDEGPRSGADLPGLLAQRVHGPPYASVLKVLYRHTQSEQLVNRLQNLEKQPTWTPGSSHT</sequence>
<evidence type="ECO:0000313" key="2">
    <source>
        <dbReference type="Proteomes" id="UP001064048"/>
    </source>
</evidence>
<proteinExistence type="predicted"/>